<proteinExistence type="predicted"/>
<dbReference type="OrthoDB" id="5965030at2759"/>
<evidence type="ECO:0000313" key="2">
    <source>
        <dbReference type="EMBL" id="KAJ7330179.1"/>
    </source>
</evidence>
<dbReference type="PANTHER" id="PTHR31393">
    <property type="entry name" value="C5ORF31"/>
    <property type="match status" value="1"/>
</dbReference>
<comment type="caution">
    <text evidence="2">The sequence shown here is derived from an EMBL/GenBank/DDBJ whole genome shotgun (WGS) entry which is preliminary data.</text>
</comment>
<sequence length="437" mass="49797">MDLYRVFKRPNNVTGWGTEGTKYGGIGKLPILTQAPTAVKDIVKSRSHRHYSSGVNNNNACSQPYAVTSLSLSGCRINDQLLPAPLTEHQLLDEPWPGHAYTSHICRFDVFPRFDPEHTKFDVSCRRKLKQKLYPATEQALEQLSDSIYCTSVYQDTMKESKHNQVQIEEGPDNRLVRFNRDDASLYGLENWEVNDQEEIERNESSEDDKEEDLGNGKSENEKIIENEEMANDSEVSAVWPIWPVGLSNMRKTPLNYPKIPLPTYTELDFSRRNCLQDSNANTKRVSDEGTLQSDTTTKLNDKNRVRITSKHIPALTAYNCSSLGLGDSKHLKFTCPETKNLNEMHRFRVGLVPVKHLVGVNYLRLPVIGREKPSTQSHEQPGTRKYCATGMLGVRFKTDAHKRYHQIHSDIIPDLRDSTITGRQHFFRGVHACALR</sequence>
<feature type="compositionally biased region" description="Basic and acidic residues" evidence="1">
    <location>
        <begin position="213"/>
        <end position="222"/>
    </location>
</feature>
<evidence type="ECO:0000313" key="3">
    <source>
        <dbReference type="Proteomes" id="UP001163046"/>
    </source>
</evidence>
<dbReference type="InterPro" id="IPR027886">
    <property type="entry name" value="SPMIP4"/>
</dbReference>
<dbReference type="EMBL" id="MU827793">
    <property type="protein sequence ID" value="KAJ7330179.1"/>
    <property type="molecule type" value="Genomic_DNA"/>
</dbReference>
<organism evidence="2 3">
    <name type="scientific">Desmophyllum pertusum</name>
    <dbReference type="NCBI Taxonomy" id="174260"/>
    <lineage>
        <taxon>Eukaryota</taxon>
        <taxon>Metazoa</taxon>
        <taxon>Cnidaria</taxon>
        <taxon>Anthozoa</taxon>
        <taxon>Hexacorallia</taxon>
        <taxon>Scleractinia</taxon>
        <taxon>Caryophylliina</taxon>
        <taxon>Caryophylliidae</taxon>
        <taxon>Desmophyllum</taxon>
    </lineage>
</organism>
<dbReference type="AlphaFoldDB" id="A0A9X0CFI2"/>
<dbReference type="GO" id="GO:0005813">
    <property type="term" value="C:centrosome"/>
    <property type="evidence" value="ECO:0007669"/>
    <property type="project" value="TreeGrafter"/>
</dbReference>
<accession>A0A9X0CFI2</accession>
<evidence type="ECO:0000256" key="1">
    <source>
        <dbReference type="SAM" id="MobiDB-lite"/>
    </source>
</evidence>
<feature type="region of interest" description="Disordered" evidence="1">
    <location>
        <begin position="195"/>
        <end position="222"/>
    </location>
</feature>
<dbReference type="Proteomes" id="UP001163046">
    <property type="component" value="Unassembled WGS sequence"/>
</dbReference>
<name>A0A9X0CFI2_9CNID</name>
<gene>
    <name evidence="2" type="ORF">OS493_022699</name>
</gene>
<dbReference type="PANTHER" id="PTHR31393:SF3">
    <property type="match status" value="1"/>
</dbReference>
<dbReference type="Pfam" id="PF15093">
    <property type="entry name" value="SPMIP4-like"/>
    <property type="match status" value="1"/>
</dbReference>
<keyword evidence="3" id="KW-1185">Reference proteome</keyword>
<reference evidence="2" key="1">
    <citation type="submission" date="2023-01" db="EMBL/GenBank/DDBJ databases">
        <title>Genome assembly of the deep-sea coral Lophelia pertusa.</title>
        <authorList>
            <person name="Herrera S."/>
            <person name="Cordes E."/>
        </authorList>
    </citation>
    <scope>NUCLEOTIDE SEQUENCE</scope>
    <source>
        <strain evidence="2">USNM1676648</strain>
        <tissue evidence="2">Polyp</tissue>
    </source>
</reference>
<protein>
    <submittedName>
        <fullName evidence="2">Uncharacterized protein</fullName>
    </submittedName>
</protein>